<protein>
    <submittedName>
        <fullName evidence="6">Putative TonB-dependent receptor</fullName>
    </submittedName>
</protein>
<comment type="subcellular location">
    <subcellularLocation>
        <location evidence="1">Cell outer membrane</location>
    </subcellularLocation>
</comment>
<gene>
    <name evidence="6" type="ORF">FPE01S_01_16400</name>
</gene>
<dbReference type="InterPro" id="IPR041700">
    <property type="entry name" value="OMP_b-brl_3"/>
</dbReference>
<dbReference type="Pfam" id="PF13715">
    <property type="entry name" value="CarbopepD_reg_2"/>
    <property type="match status" value="1"/>
</dbReference>
<dbReference type="EMBL" id="BBWV01000001">
    <property type="protein sequence ID" value="GAO42625.1"/>
    <property type="molecule type" value="Genomic_DNA"/>
</dbReference>
<feature type="domain" description="Outer membrane protein beta-barrel" evidence="5">
    <location>
        <begin position="375"/>
        <end position="782"/>
    </location>
</feature>
<keyword evidence="3" id="KW-0998">Cell outer membrane</keyword>
<dbReference type="InterPro" id="IPR037066">
    <property type="entry name" value="Plug_dom_sf"/>
</dbReference>
<dbReference type="Pfam" id="PF14905">
    <property type="entry name" value="OMP_b-brl_3"/>
    <property type="match status" value="1"/>
</dbReference>
<comment type="caution">
    <text evidence="6">The sequence shown here is derived from an EMBL/GenBank/DDBJ whole genome shotgun (WGS) entry which is preliminary data.</text>
</comment>
<dbReference type="GO" id="GO:0009279">
    <property type="term" value="C:cell outer membrane"/>
    <property type="evidence" value="ECO:0007669"/>
    <property type="project" value="UniProtKB-SubCell"/>
</dbReference>
<dbReference type="InterPro" id="IPR012910">
    <property type="entry name" value="Plug_dom"/>
</dbReference>
<dbReference type="AlphaFoldDB" id="A0A0E9MZR8"/>
<evidence type="ECO:0000313" key="6">
    <source>
        <dbReference type="EMBL" id="GAO42625.1"/>
    </source>
</evidence>
<dbReference type="PANTHER" id="PTHR40980">
    <property type="entry name" value="PLUG DOMAIN-CONTAINING PROTEIN"/>
    <property type="match status" value="1"/>
</dbReference>
<evidence type="ECO:0000259" key="5">
    <source>
        <dbReference type="Pfam" id="PF14905"/>
    </source>
</evidence>
<keyword evidence="6" id="KW-0675">Receptor</keyword>
<dbReference type="Proteomes" id="UP000033121">
    <property type="component" value="Unassembled WGS sequence"/>
</dbReference>
<evidence type="ECO:0000256" key="2">
    <source>
        <dbReference type="ARBA" id="ARBA00023136"/>
    </source>
</evidence>
<evidence type="ECO:0000313" key="7">
    <source>
        <dbReference type="Proteomes" id="UP000033121"/>
    </source>
</evidence>
<evidence type="ECO:0000259" key="4">
    <source>
        <dbReference type="Pfam" id="PF07715"/>
    </source>
</evidence>
<reference evidence="6 7" key="1">
    <citation type="submission" date="2015-04" db="EMBL/GenBank/DDBJ databases">
        <title>Whole genome shotgun sequence of Flavihumibacter petaseus NBRC 106054.</title>
        <authorList>
            <person name="Miyazawa S."/>
            <person name="Hosoyama A."/>
            <person name="Hashimoto M."/>
            <person name="Noguchi M."/>
            <person name="Tsuchikane K."/>
            <person name="Ohji S."/>
            <person name="Yamazoe A."/>
            <person name="Ichikawa N."/>
            <person name="Kimura A."/>
            <person name="Fujita N."/>
        </authorList>
    </citation>
    <scope>NUCLEOTIDE SEQUENCE [LARGE SCALE GENOMIC DNA]</scope>
    <source>
        <strain evidence="6 7">NBRC 106054</strain>
    </source>
</reference>
<dbReference type="Pfam" id="PF07715">
    <property type="entry name" value="Plug"/>
    <property type="match status" value="1"/>
</dbReference>
<dbReference type="Gene3D" id="2.40.170.20">
    <property type="entry name" value="TonB-dependent receptor, beta-barrel domain"/>
    <property type="match status" value="1"/>
</dbReference>
<dbReference type="SUPFAM" id="SSF56935">
    <property type="entry name" value="Porins"/>
    <property type="match status" value="1"/>
</dbReference>
<name>A0A0E9MZR8_9BACT</name>
<dbReference type="Gene3D" id="2.170.130.10">
    <property type="entry name" value="TonB-dependent receptor, plug domain"/>
    <property type="match status" value="1"/>
</dbReference>
<keyword evidence="2" id="KW-0472">Membrane</keyword>
<feature type="domain" description="TonB-dependent receptor plug" evidence="4">
    <location>
        <begin position="130"/>
        <end position="207"/>
    </location>
</feature>
<organism evidence="6 7">
    <name type="scientific">Flavihumibacter petaseus NBRC 106054</name>
    <dbReference type="NCBI Taxonomy" id="1220578"/>
    <lineage>
        <taxon>Bacteria</taxon>
        <taxon>Pseudomonadati</taxon>
        <taxon>Bacteroidota</taxon>
        <taxon>Chitinophagia</taxon>
        <taxon>Chitinophagales</taxon>
        <taxon>Chitinophagaceae</taxon>
        <taxon>Flavihumibacter</taxon>
    </lineage>
</organism>
<sequence length="785" mass="87473">MLAQATSVTVSGSVRSNREKTAVSYVNITVTTTKDSAILAGTITDASGKFSLTGIKPGNYLLDISSVGFTRKSVSLYVGSVSAFLAIPVIELDEEAVSLDNVTVTAGGSGQGNVREKKVYLVSGNISQSGGSVLQNLQAAAGVTVQDGKVLLRGSDKVTVLIDGKLSALTGYGSQSGLDNIPSSAVDRIEIINNPPSRYESNGSAGIINIILKKEKQDGFNGRAGIALGAGSLWVRKENLPGMTPQYTVTPKINPSVSANYRKGDVNLFLQADNLYTHTLNKNEFVERTYDDGTVIKSQLKRNRNTNFFTSKVGVDWDLNKQDRLTISGMYGSEKIVDNGEQPFYGTESSKPQRMWTFREDEIKTTAIGSVDFLHRFSRAGQVLRAGANFNFHQEDEQYHYINTLPSSSGNDAFKLLSTEKIIDVNLDYVQPLRYGRFEAGVKMRYRVIPTDMDFRPGVNSVLDSSAGGWARYREVIPAGYGNYYYENQRWELEMGLRLEYAQVSYDVDPNHNTYKSNGYHYLQPFPNFRFGYKLDDDHRITLSYTRRIDRPNEVDIRIFPKYDDAEIIKVGNPALRPQYTNNIEAEYRNNRNRGGFQVALYHRFASGTITRIASIVPGSTLVYAVSQNAGTSFSTGLEAVFSQKVSKVYKFEVNGNIYRNQINAFEVQNLYPQPSVFQSAEQQQWSGNIKLNNQFSFTGGWQAQTLLAFMAPDIIPQGKILARYSLDAGVKKTIQKGKGEVFVNVTDLFNTMVIRKEIRGTGFRYTSDDYYETQVVRAGYTFKF</sequence>
<dbReference type="InterPro" id="IPR008969">
    <property type="entry name" value="CarboxyPept-like_regulatory"/>
</dbReference>
<accession>A0A0E9MZR8</accession>
<evidence type="ECO:0000256" key="1">
    <source>
        <dbReference type="ARBA" id="ARBA00004442"/>
    </source>
</evidence>
<keyword evidence="7" id="KW-1185">Reference proteome</keyword>
<proteinExistence type="predicted"/>
<dbReference type="SUPFAM" id="SSF49464">
    <property type="entry name" value="Carboxypeptidase regulatory domain-like"/>
    <property type="match status" value="1"/>
</dbReference>
<dbReference type="PANTHER" id="PTHR40980:SF4">
    <property type="entry name" value="TONB-DEPENDENT RECEPTOR-LIKE BETA-BARREL DOMAIN-CONTAINING PROTEIN"/>
    <property type="match status" value="1"/>
</dbReference>
<dbReference type="InterPro" id="IPR036942">
    <property type="entry name" value="Beta-barrel_TonB_sf"/>
</dbReference>
<evidence type="ECO:0000256" key="3">
    <source>
        <dbReference type="ARBA" id="ARBA00023237"/>
    </source>
</evidence>
<dbReference type="Gene3D" id="2.60.40.1120">
    <property type="entry name" value="Carboxypeptidase-like, regulatory domain"/>
    <property type="match status" value="1"/>
</dbReference>
<dbReference type="STRING" id="1220578.FPE01S_01_16400"/>